<proteinExistence type="inferred from homology"/>
<dbReference type="FunFam" id="3.40.50.300:FF:000016">
    <property type="entry name" value="Oligopeptide ABC transporter ATP-binding component"/>
    <property type="match status" value="1"/>
</dbReference>
<dbReference type="SUPFAM" id="SSF52540">
    <property type="entry name" value="P-loop containing nucleoside triphosphate hydrolases"/>
    <property type="match status" value="1"/>
</dbReference>
<gene>
    <name evidence="10" type="ORF">DFJ64_0119</name>
</gene>
<evidence type="ECO:0000256" key="7">
    <source>
        <dbReference type="ARBA" id="ARBA00023136"/>
    </source>
</evidence>
<feature type="region of interest" description="Disordered" evidence="8">
    <location>
        <begin position="1"/>
        <end position="27"/>
    </location>
</feature>
<feature type="domain" description="ABC transporter" evidence="9">
    <location>
        <begin position="30"/>
        <end position="278"/>
    </location>
</feature>
<keyword evidence="3" id="KW-0813">Transport</keyword>
<evidence type="ECO:0000256" key="8">
    <source>
        <dbReference type="SAM" id="MobiDB-lite"/>
    </source>
</evidence>
<evidence type="ECO:0000259" key="9">
    <source>
        <dbReference type="PROSITE" id="PS50893"/>
    </source>
</evidence>
<dbReference type="Gene3D" id="3.40.50.300">
    <property type="entry name" value="P-loop containing nucleotide triphosphate hydrolases"/>
    <property type="match status" value="1"/>
</dbReference>
<evidence type="ECO:0000256" key="1">
    <source>
        <dbReference type="ARBA" id="ARBA00004202"/>
    </source>
</evidence>
<reference evidence="10 11" key="1">
    <citation type="submission" date="2018-08" db="EMBL/GenBank/DDBJ databases">
        <title>Sequencing the genomes of 1000 actinobacteria strains.</title>
        <authorList>
            <person name="Klenk H.-P."/>
        </authorList>
    </citation>
    <scope>NUCLEOTIDE SEQUENCE [LARGE SCALE GENOMIC DNA]</scope>
    <source>
        <strain evidence="10 11">DSM 22891</strain>
    </source>
</reference>
<dbReference type="PROSITE" id="PS50893">
    <property type="entry name" value="ABC_TRANSPORTER_2"/>
    <property type="match status" value="1"/>
</dbReference>
<dbReference type="GO" id="GO:0016887">
    <property type="term" value="F:ATP hydrolysis activity"/>
    <property type="evidence" value="ECO:0007669"/>
    <property type="project" value="InterPro"/>
</dbReference>
<dbReference type="PANTHER" id="PTHR43297:SF2">
    <property type="entry name" value="DIPEPTIDE TRANSPORT ATP-BINDING PROTEIN DPPD"/>
    <property type="match status" value="1"/>
</dbReference>
<dbReference type="Pfam" id="PF08352">
    <property type="entry name" value="oligo_HPY"/>
    <property type="match status" value="1"/>
</dbReference>
<dbReference type="GO" id="GO:0005886">
    <property type="term" value="C:plasma membrane"/>
    <property type="evidence" value="ECO:0007669"/>
    <property type="project" value="UniProtKB-SubCell"/>
</dbReference>
<keyword evidence="11" id="KW-1185">Reference proteome</keyword>
<evidence type="ECO:0000256" key="5">
    <source>
        <dbReference type="ARBA" id="ARBA00022741"/>
    </source>
</evidence>
<evidence type="ECO:0000313" key="10">
    <source>
        <dbReference type="EMBL" id="REF34754.1"/>
    </source>
</evidence>
<sequence>MTETSSLPGASGTPSSTTAPTANPEREPLVRVTDLRIQLGHPAVDLVRGVSLTVPRGGTVAVVGESGSGKSLTALSLIGLLPPGVTVRGGEIRFQNRSLTHLSEREWESVRGAEIAMIFQDPLSSLNPAMRVGTQIAEMFRRRAGLSRRDALDRAVHAMAEVGIPDPGQRATAYPHEFSGGMRQRVMIAMALALRPKLLIADEPTTALDVTVQAQIMRLLTERKRTDGLTMILISHDLGVVARTADRVAVMYAGSVVESGPCRDVLATPAHPYTQGLLRAVPDRRRPRGALEAIPGQPPDPRALPTGCAFHPRCPIAQSICRTVPPQPVAVTSTRTSACHFATQVFASERVEGGERP</sequence>
<organism evidence="10 11">
    <name type="scientific">Thermasporomyces composti</name>
    <dbReference type="NCBI Taxonomy" id="696763"/>
    <lineage>
        <taxon>Bacteria</taxon>
        <taxon>Bacillati</taxon>
        <taxon>Actinomycetota</taxon>
        <taxon>Actinomycetes</taxon>
        <taxon>Propionibacteriales</taxon>
        <taxon>Nocardioidaceae</taxon>
        <taxon>Thermasporomyces</taxon>
    </lineage>
</organism>
<dbReference type="PANTHER" id="PTHR43297">
    <property type="entry name" value="OLIGOPEPTIDE TRANSPORT ATP-BINDING PROTEIN APPD"/>
    <property type="match status" value="1"/>
</dbReference>
<evidence type="ECO:0000256" key="6">
    <source>
        <dbReference type="ARBA" id="ARBA00022840"/>
    </source>
</evidence>
<keyword evidence="7" id="KW-0472">Membrane</keyword>
<keyword evidence="6 10" id="KW-0067">ATP-binding</keyword>
<comment type="similarity">
    <text evidence="2">Belongs to the ABC transporter superfamily.</text>
</comment>
<dbReference type="EMBL" id="QTUC01000001">
    <property type="protein sequence ID" value="REF34754.1"/>
    <property type="molecule type" value="Genomic_DNA"/>
</dbReference>
<evidence type="ECO:0000313" key="11">
    <source>
        <dbReference type="Proteomes" id="UP000256485"/>
    </source>
</evidence>
<dbReference type="InterPro" id="IPR017871">
    <property type="entry name" value="ABC_transporter-like_CS"/>
</dbReference>
<dbReference type="AlphaFoldDB" id="A0A3D9V9B5"/>
<dbReference type="Pfam" id="PF00005">
    <property type="entry name" value="ABC_tran"/>
    <property type="match status" value="1"/>
</dbReference>
<protein>
    <submittedName>
        <fullName evidence="10">Peptide/nickel transport system ATP-binding protein/oligopeptide transport system ATP-binding protein</fullName>
    </submittedName>
</protein>
<accession>A0A3D9V9B5</accession>
<dbReference type="NCBIfam" id="TIGR01727">
    <property type="entry name" value="oligo_HPY"/>
    <property type="match status" value="1"/>
</dbReference>
<comment type="subcellular location">
    <subcellularLocation>
        <location evidence="1">Cell membrane</location>
        <topology evidence="1">Peripheral membrane protein</topology>
    </subcellularLocation>
</comment>
<dbReference type="GO" id="GO:0005524">
    <property type="term" value="F:ATP binding"/>
    <property type="evidence" value="ECO:0007669"/>
    <property type="project" value="UniProtKB-KW"/>
</dbReference>
<keyword evidence="5" id="KW-0547">Nucleotide-binding</keyword>
<dbReference type="PROSITE" id="PS00211">
    <property type="entry name" value="ABC_TRANSPORTER_1"/>
    <property type="match status" value="1"/>
</dbReference>
<evidence type="ECO:0000256" key="4">
    <source>
        <dbReference type="ARBA" id="ARBA00022475"/>
    </source>
</evidence>
<dbReference type="OrthoDB" id="5357528at2"/>
<dbReference type="CDD" id="cd03257">
    <property type="entry name" value="ABC_NikE_OppD_transporters"/>
    <property type="match status" value="1"/>
</dbReference>
<dbReference type="InterPro" id="IPR003593">
    <property type="entry name" value="AAA+_ATPase"/>
</dbReference>
<dbReference type="InterPro" id="IPR013563">
    <property type="entry name" value="Oligopep_ABC_C"/>
</dbReference>
<dbReference type="Proteomes" id="UP000256485">
    <property type="component" value="Unassembled WGS sequence"/>
</dbReference>
<dbReference type="GO" id="GO:0015833">
    <property type="term" value="P:peptide transport"/>
    <property type="evidence" value="ECO:0007669"/>
    <property type="project" value="InterPro"/>
</dbReference>
<keyword evidence="4" id="KW-1003">Cell membrane</keyword>
<evidence type="ECO:0000256" key="2">
    <source>
        <dbReference type="ARBA" id="ARBA00005417"/>
    </source>
</evidence>
<comment type="caution">
    <text evidence="10">The sequence shown here is derived from an EMBL/GenBank/DDBJ whole genome shotgun (WGS) entry which is preliminary data.</text>
</comment>
<name>A0A3D9V9B5_THECX</name>
<dbReference type="InterPro" id="IPR050388">
    <property type="entry name" value="ABC_Ni/Peptide_Import"/>
</dbReference>
<dbReference type="InterPro" id="IPR003439">
    <property type="entry name" value="ABC_transporter-like_ATP-bd"/>
</dbReference>
<dbReference type="SMART" id="SM00382">
    <property type="entry name" value="AAA"/>
    <property type="match status" value="1"/>
</dbReference>
<dbReference type="RefSeq" id="WP_115848662.1">
    <property type="nucleotide sequence ID" value="NZ_QTUC01000001.1"/>
</dbReference>
<dbReference type="InterPro" id="IPR027417">
    <property type="entry name" value="P-loop_NTPase"/>
</dbReference>
<evidence type="ECO:0000256" key="3">
    <source>
        <dbReference type="ARBA" id="ARBA00022448"/>
    </source>
</evidence>
<feature type="compositionally biased region" description="Low complexity" evidence="8">
    <location>
        <begin position="1"/>
        <end position="22"/>
    </location>
</feature>